<feature type="transmembrane region" description="Helical" evidence="7">
    <location>
        <begin position="316"/>
        <end position="336"/>
    </location>
</feature>
<gene>
    <name evidence="8" type="ORF">FLO80_19145</name>
</gene>
<protein>
    <submittedName>
        <fullName evidence="8">Lipopolysaccharide biosynthesis protein</fullName>
    </submittedName>
</protein>
<evidence type="ECO:0000313" key="8">
    <source>
        <dbReference type="EMBL" id="KAA0909970.1"/>
    </source>
</evidence>
<feature type="transmembrane region" description="Helical" evidence="7">
    <location>
        <begin position="436"/>
        <end position="458"/>
    </location>
</feature>
<dbReference type="Proteomes" id="UP000325291">
    <property type="component" value="Unassembled WGS sequence"/>
</dbReference>
<keyword evidence="6 7" id="KW-0472">Membrane</keyword>
<feature type="transmembrane region" description="Helical" evidence="7">
    <location>
        <begin position="106"/>
        <end position="127"/>
    </location>
</feature>
<accession>A0A5A9YYK6</accession>
<dbReference type="PANTHER" id="PTHR30250:SF10">
    <property type="entry name" value="LIPOPOLYSACCHARIDE BIOSYNTHESIS PROTEIN WZXC"/>
    <property type="match status" value="1"/>
</dbReference>
<comment type="caution">
    <text evidence="8">The sequence shown here is derived from an EMBL/GenBank/DDBJ whole genome shotgun (WGS) entry which is preliminary data.</text>
</comment>
<comment type="similarity">
    <text evidence="2">Belongs to the polysaccharide synthase family.</text>
</comment>
<evidence type="ECO:0000256" key="7">
    <source>
        <dbReference type="SAM" id="Phobius"/>
    </source>
</evidence>
<organism evidence="8 9">
    <name type="scientific">Aquicoccus porphyridii</name>
    <dbReference type="NCBI Taxonomy" id="1852029"/>
    <lineage>
        <taxon>Bacteria</taxon>
        <taxon>Pseudomonadati</taxon>
        <taxon>Pseudomonadota</taxon>
        <taxon>Alphaproteobacteria</taxon>
        <taxon>Rhodobacterales</taxon>
        <taxon>Paracoccaceae</taxon>
        <taxon>Aquicoccus</taxon>
    </lineage>
</organism>
<evidence type="ECO:0000256" key="5">
    <source>
        <dbReference type="ARBA" id="ARBA00022989"/>
    </source>
</evidence>
<evidence type="ECO:0000256" key="4">
    <source>
        <dbReference type="ARBA" id="ARBA00022692"/>
    </source>
</evidence>
<dbReference type="AlphaFoldDB" id="A0A5A9YYK6"/>
<dbReference type="InterPro" id="IPR050833">
    <property type="entry name" value="Poly_Biosynth_Transport"/>
</dbReference>
<evidence type="ECO:0000256" key="1">
    <source>
        <dbReference type="ARBA" id="ARBA00004651"/>
    </source>
</evidence>
<feature type="transmembrane region" description="Helical" evidence="7">
    <location>
        <begin position="226"/>
        <end position="244"/>
    </location>
</feature>
<evidence type="ECO:0000313" key="9">
    <source>
        <dbReference type="Proteomes" id="UP000325291"/>
    </source>
</evidence>
<feature type="transmembrane region" description="Helical" evidence="7">
    <location>
        <begin position="348"/>
        <end position="371"/>
    </location>
</feature>
<keyword evidence="9" id="KW-1185">Reference proteome</keyword>
<reference evidence="8 9" key="1">
    <citation type="submission" date="2019-07" db="EMBL/GenBank/DDBJ databases">
        <title>Aquicoccus porphyridii gen. nov., sp. nov., isolated from a small marine red alga, Porphyridium marinum.</title>
        <authorList>
            <person name="Liu L."/>
        </authorList>
    </citation>
    <scope>NUCLEOTIDE SEQUENCE [LARGE SCALE GENOMIC DNA]</scope>
    <source>
        <strain evidence="8 9">L1 8-17</strain>
    </source>
</reference>
<evidence type="ECO:0000256" key="2">
    <source>
        <dbReference type="ARBA" id="ARBA00007430"/>
    </source>
</evidence>
<keyword evidence="5 7" id="KW-1133">Transmembrane helix</keyword>
<keyword evidence="4 7" id="KW-0812">Transmembrane</keyword>
<dbReference type="GO" id="GO:0005886">
    <property type="term" value="C:plasma membrane"/>
    <property type="evidence" value="ECO:0007669"/>
    <property type="project" value="UniProtKB-SubCell"/>
</dbReference>
<feature type="transmembrane region" description="Helical" evidence="7">
    <location>
        <begin position="74"/>
        <end position="94"/>
    </location>
</feature>
<dbReference type="EMBL" id="VINQ01000021">
    <property type="protein sequence ID" value="KAA0909970.1"/>
    <property type="molecule type" value="Genomic_DNA"/>
</dbReference>
<name>A0A5A9YYK6_9RHOB</name>
<dbReference type="Pfam" id="PF13440">
    <property type="entry name" value="Polysacc_synt_3"/>
    <property type="match status" value="1"/>
</dbReference>
<evidence type="ECO:0000256" key="6">
    <source>
        <dbReference type="ARBA" id="ARBA00023136"/>
    </source>
</evidence>
<feature type="transmembrane region" description="Helical" evidence="7">
    <location>
        <begin position="40"/>
        <end position="62"/>
    </location>
</feature>
<feature type="transmembrane region" description="Helical" evidence="7">
    <location>
        <begin position="412"/>
        <end position="430"/>
    </location>
</feature>
<feature type="transmembrane region" description="Helical" evidence="7">
    <location>
        <begin position="281"/>
        <end position="304"/>
    </location>
</feature>
<dbReference type="PANTHER" id="PTHR30250">
    <property type="entry name" value="PST FAMILY PREDICTED COLANIC ACID TRANSPORTER"/>
    <property type="match status" value="1"/>
</dbReference>
<proteinExistence type="inferred from homology"/>
<evidence type="ECO:0000256" key="3">
    <source>
        <dbReference type="ARBA" id="ARBA00022475"/>
    </source>
</evidence>
<comment type="subcellular location">
    <subcellularLocation>
        <location evidence="1">Cell membrane</location>
        <topology evidence="1">Multi-pass membrane protein</topology>
    </subcellularLocation>
</comment>
<sequence length="486" mass="52403">MMMRAALWVFAGKLGNQVITLGIVMILARLLTPQDFGVVAASQVILTLSQVVVRFGIGAYLIQAEALTPRIVGTAQTLMLTVALLISVILFSFAGPIGDAINVPELVQIMPILLASFMLSAAINPSASLLSRDMDFKFLAQTEISSQAIGYGGVAVALAALGFGFWALILGTLAQTLMRAVLVFWRMPVWPNHSMTMSEIKPMLRFGGGVFLAQLMSNTAQRVDNLVITSVMGPAALGFYGRAYSLMEISNKLIGSVFRETLFSGFSKKRREGQGHGRDSMFLMAHAFAAFLILPIMALMWLLAEEIVWVILGPKWDAAVPVLEILALGMYFRLGYKVSGTFILSEGAVYSLALRNLAYAVLVAAGALIGSRWGLPGVAWGVFGALVIHFVSMTTTALNFSGSQWRAYGKTASPFLIAGNLAWALAYGVQKGLDEMPTLSALAAAATFAAVYSAGLFITRRHHAVQVVAIRIAKSQWPNRTIRQVE</sequence>
<dbReference type="CDD" id="cd13127">
    <property type="entry name" value="MATE_tuaB_like"/>
    <property type="match status" value="1"/>
</dbReference>
<keyword evidence="3" id="KW-1003">Cell membrane</keyword>
<feature type="transmembrane region" description="Helical" evidence="7">
    <location>
        <begin position="377"/>
        <end position="400"/>
    </location>
</feature>
<feature type="transmembrane region" description="Helical" evidence="7">
    <location>
        <begin position="148"/>
        <end position="169"/>
    </location>
</feature>
<feature type="transmembrane region" description="Helical" evidence="7">
    <location>
        <begin position="7"/>
        <end position="28"/>
    </location>
</feature>